<dbReference type="PANTHER" id="PTHR46825:SF9">
    <property type="entry name" value="BETA-LACTAMASE-RELATED DOMAIN-CONTAINING PROTEIN"/>
    <property type="match status" value="1"/>
</dbReference>
<feature type="domain" description="Beta-lactamase-related" evidence="1">
    <location>
        <begin position="97"/>
        <end position="397"/>
    </location>
</feature>
<dbReference type="EMBL" id="BKAU01000004">
    <property type="protein sequence ID" value="GEP97474.1"/>
    <property type="molecule type" value="Genomic_DNA"/>
</dbReference>
<dbReference type="SUPFAM" id="SSF56601">
    <property type="entry name" value="beta-lactamase/transpeptidase-like"/>
    <property type="match status" value="1"/>
</dbReference>
<dbReference type="AlphaFoldDB" id="A0A512RP66"/>
<gene>
    <name evidence="2" type="ORF">CCY01nite_37340</name>
</gene>
<evidence type="ECO:0000259" key="1">
    <source>
        <dbReference type="Pfam" id="PF00144"/>
    </source>
</evidence>
<keyword evidence="3" id="KW-1185">Reference proteome</keyword>
<sequence>MGMKIAENPDFKSIITEQRMNRLKAIVCVTIISTSTTFYTGCNSSSAHRNTEKKPLKPVSVYNIGLSDEEEKAISTSSYAKHVRQEVSALMQHRLSPNTFSGAILVAKKGVVLYEKYQGMENHATKVPVTDSSSFQLASISKTFTGMAVLSLMEKGKLGLDDPLQKYFPDFPYLGITISMLLNHRSGLPNYLYFCDSLIKDKSIFLTNDDVIRMMTEHKPPAQYQPDRHFNYCNTNYLLLASIIEKASGQKYADYLQETFFTPLEMTHTFVADPTQAPRPHQTTSHLFSWKAEPDDPYDGVVGDKGIYSSVQDMLKWDQAIYSGKLFKPETLKAAFTPYSNEKPGIRNYGYGWRLMVYPDSTKNIVYHNGWWHGNNTVFYRFVADSTTLIILGNRYNRGIYQAVRPLRAILGHGDGEEAGEE</sequence>
<organism evidence="2 3">
    <name type="scientific">Chitinophaga cymbidii</name>
    <dbReference type="NCBI Taxonomy" id="1096750"/>
    <lineage>
        <taxon>Bacteria</taxon>
        <taxon>Pseudomonadati</taxon>
        <taxon>Bacteroidota</taxon>
        <taxon>Chitinophagia</taxon>
        <taxon>Chitinophagales</taxon>
        <taxon>Chitinophagaceae</taxon>
        <taxon>Chitinophaga</taxon>
    </lineage>
</organism>
<dbReference type="Pfam" id="PF00144">
    <property type="entry name" value="Beta-lactamase"/>
    <property type="match status" value="1"/>
</dbReference>
<name>A0A512RP66_9BACT</name>
<evidence type="ECO:0000313" key="3">
    <source>
        <dbReference type="Proteomes" id="UP000321436"/>
    </source>
</evidence>
<protein>
    <submittedName>
        <fullName evidence="2">Penicillin-binding protein</fullName>
    </submittedName>
</protein>
<reference evidence="2 3" key="1">
    <citation type="submission" date="2019-07" db="EMBL/GenBank/DDBJ databases">
        <title>Whole genome shotgun sequence of Chitinophaga cymbidii NBRC 109752.</title>
        <authorList>
            <person name="Hosoyama A."/>
            <person name="Uohara A."/>
            <person name="Ohji S."/>
            <person name="Ichikawa N."/>
        </authorList>
    </citation>
    <scope>NUCLEOTIDE SEQUENCE [LARGE SCALE GENOMIC DNA]</scope>
    <source>
        <strain evidence="2 3">NBRC 109752</strain>
    </source>
</reference>
<comment type="caution">
    <text evidence="2">The sequence shown here is derived from an EMBL/GenBank/DDBJ whole genome shotgun (WGS) entry which is preliminary data.</text>
</comment>
<dbReference type="PANTHER" id="PTHR46825">
    <property type="entry name" value="D-ALANYL-D-ALANINE-CARBOXYPEPTIDASE/ENDOPEPTIDASE AMPH"/>
    <property type="match status" value="1"/>
</dbReference>
<dbReference type="InterPro" id="IPR012338">
    <property type="entry name" value="Beta-lactam/transpept-like"/>
</dbReference>
<dbReference type="Gene3D" id="3.40.710.10">
    <property type="entry name" value="DD-peptidase/beta-lactamase superfamily"/>
    <property type="match status" value="1"/>
</dbReference>
<accession>A0A512RP66</accession>
<dbReference type="InterPro" id="IPR001466">
    <property type="entry name" value="Beta-lactam-related"/>
</dbReference>
<dbReference type="Proteomes" id="UP000321436">
    <property type="component" value="Unassembled WGS sequence"/>
</dbReference>
<dbReference type="InterPro" id="IPR050491">
    <property type="entry name" value="AmpC-like"/>
</dbReference>
<proteinExistence type="predicted"/>
<evidence type="ECO:0000313" key="2">
    <source>
        <dbReference type="EMBL" id="GEP97474.1"/>
    </source>
</evidence>